<evidence type="ECO:0000256" key="1">
    <source>
        <dbReference type="ARBA" id="ARBA00004141"/>
    </source>
</evidence>
<feature type="domain" description="Cytochrome b/b6 C-terminal region profile" evidence="12">
    <location>
        <begin position="221"/>
        <end position="386"/>
    </location>
</feature>
<evidence type="ECO:0000256" key="3">
    <source>
        <dbReference type="ARBA" id="ARBA00022617"/>
    </source>
</evidence>
<feature type="transmembrane region" description="Helical" evidence="10">
    <location>
        <begin position="38"/>
        <end position="64"/>
    </location>
</feature>
<dbReference type="Pfam" id="PF00032">
    <property type="entry name" value="Cytochrom_B_C"/>
    <property type="match status" value="1"/>
</dbReference>
<feature type="transmembrane region" description="Helical" evidence="10">
    <location>
        <begin position="190"/>
        <end position="211"/>
    </location>
</feature>
<dbReference type="EMBL" id="RCOR01000018">
    <property type="protein sequence ID" value="RSN69563.1"/>
    <property type="molecule type" value="Genomic_DNA"/>
</dbReference>
<comment type="caution">
    <text evidence="13">The sequence shown here is derived from an EMBL/GenBank/DDBJ whole genome shotgun (WGS) entry which is preliminary data.</text>
</comment>
<dbReference type="GO" id="GO:0009055">
    <property type="term" value="F:electron transfer activity"/>
    <property type="evidence" value="ECO:0007669"/>
    <property type="project" value="InterPro"/>
</dbReference>
<evidence type="ECO:0000256" key="6">
    <source>
        <dbReference type="ARBA" id="ARBA00022982"/>
    </source>
</evidence>
<organism evidence="13 14">
    <name type="scientific">Candidatus Korarchaeum cryptofilum</name>
    <dbReference type="NCBI Taxonomy" id="498846"/>
    <lineage>
        <taxon>Archaea</taxon>
        <taxon>Thermoproteota</taxon>
        <taxon>Candidatus Korarchaeia</taxon>
        <taxon>Candidatus Korarchaeales</taxon>
        <taxon>Candidatus Korarchaeaceae</taxon>
        <taxon>Candidatus Korarchaeum</taxon>
    </lineage>
</organism>
<evidence type="ECO:0000256" key="10">
    <source>
        <dbReference type="SAM" id="Phobius"/>
    </source>
</evidence>
<dbReference type="InterPro" id="IPR005798">
    <property type="entry name" value="Cyt_b/b6_C"/>
</dbReference>
<keyword evidence="6" id="KW-0249">Electron transport</keyword>
<dbReference type="SUPFAM" id="SSF81648">
    <property type="entry name" value="a domain/subunit of cytochrome bc1 complex (Ubiquinol-cytochrome c reductase)"/>
    <property type="match status" value="1"/>
</dbReference>
<dbReference type="GO" id="GO:0016491">
    <property type="term" value="F:oxidoreductase activity"/>
    <property type="evidence" value="ECO:0007669"/>
    <property type="project" value="InterPro"/>
</dbReference>
<keyword evidence="9 10" id="KW-0472">Membrane</keyword>
<dbReference type="GO" id="GO:0016020">
    <property type="term" value="C:membrane"/>
    <property type="evidence" value="ECO:0007669"/>
    <property type="project" value="UniProtKB-SubCell"/>
</dbReference>
<feature type="transmembrane region" description="Helical" evidence="10">
    <location>
        <begin position="327"/>
        <end position="348"/>
    </location>
</feature>
<feature type="domain" description="Cytochrome b/b6 N-terminal region profile" evidence="11">
    <location>
        <begin position="12"/>
        <end position="220"/>
    </location>
</feature>
<dbReference type="PROSITE" id="PS51003">
    <property type="entry name" value="CYTB_CTER"/>
    <property type="match status" value="1"/>
</dbReference>
<dbReference type="RefSeq" id="WP_125741148.1">
    <property type="nucleotide sequence ID" value="NZ_RCOR01000018.1"/>
</dbReference>
<sequence>MSCEERSCISRFVDWLIDRLGMKSLSELKVYRHTLHPLYSLGGLTTLMFAILGITGILLLMFYVPVFGESNLAYDSIVRIMEEVAYGSVIRSLHNYAANLMILLAMLHFLRVYFMGAYKRPHELTYVIGILTGLLAILGGVTGYSLRMDHIAAEAIRIGNTLVSNMPGGKWIAPLIYGIGTFDEIIGRYFAYHILVAGLIALLALLHFLMVHEHHASPPYDGSDPEPAVPFFPNHLLTETSAIFVVLGALIILSAAFPAELGQKFLPTETPPVGQPEWYLMAIYAGIKTGVDPLLAFAVVPGILLLVLVLMPWIDPAYSRHPRNRRIATLYGSILLGEFIVFTIYGTLTPGQEIPLIYAIAVGLATAIIIGLPVAKYTSKPIPPKKAARVGRVRHKPQILDQAKYILALILIIQAVSLALGVNSHLQGLYSLAAIYFGISIMALGWVIFIAKVITLDIPYITRQKEVKI</sequence>
<keyword evidence="7 10" id="KW-1133">Transmembrane helix</keyword>
<feature type="transmembrane region" description="Helical" evidence="10">
    <location>
        <begin position="96"/>
        <end position="114"/>
    </location>
</feature>
<dbReference type="PROSITE" id="PS51002">
    <property type="entry name" value="CYTB_NTER"/>
    <property type="match status" value="1"/>
</dbReference>
<feature type="transmembrane region" description="Helical" evidence="10">
    <location>
        <begin position="294"/>
        <end position="315"/>
    </location>
</feature>
<evidence type="ECO:0000259" key="12">
    <source>
        <dbReference type="PROSITE" id="PS51003"/>
    </source>
</evidence>
<dbReference type="GO" id="GO:0022904">
    <property type="term" value="P:respiratory electron transport chain"/>
    <property type="evidence" value="ECO:0007669"/>
    <property type="project" value="InterPro"/>
</dbReference>
<evidence type="ECO:0000256" key="4">
    <source>
        <dbReference type="ARBA" id="ARBA00022692"/>
    </source>
</evidence>
<name>A0A429G6Z7_9CREN</name>
<accession>A0A429G6Z7</accession>
<dbReference type="InterPro" id="IPR005797">
    <property type="entry name" value="Cyt_b/b6_N"/>
</dbReference>
<evidence type="ECO:0000256" key="7">
    <source>
        <dbReference type="ARBA" id="ARBA00022989"/>
    </source>
</evidence>
<evidence type="ECO:0000256" key="5">
    <source>
        <dbReference type="ARBA" id="ARBA00022723"/>
    </source>
</evidence>
<keyword evidence="3" id="KW-0349">Heme</keyword>
<dbReference type="PANTHER" id="PTHR19271">
    <property type="entry name" value="CYTOCHROME B"/>
    <property type="match status" value="1"/>
</dbReference>
<evidence type="ECO:0000313" key="13">
    <source>
        <dbReference type="EMBL" id="RSN69563.1"/>
    </source>
</evidence>
<dbReference type="Proteomes" id="UP000278149">
    <property type="component" value="Unassembled WGS sequence"/>
</dbReference>
<feature type="transmembrane region" description="Helical" evidence="10">
    <location>
        <begin position="354"/>
        <end position="375"/>
    </location>
</feature>
<keyword evidence="4 10" id="KW-0812">Transmembrane</keyword>
<dbReference type="SUPFAM" id="SSF81342">
    <property type="entry name" value="Transmembrane di-heme cytochromes"/>
    <property type="match status" value="1"/>
</dbReference>
<protein>
    <submittedName>
        <fullName evidence="13">Cytochrome bc complex cytochrome b subunit</fullName>
    </submittedName>
</protein>
<evidence type="ECO:0000256" key="2">
    <source>
        <dbReference type="ARBA" id="ARBA00022448"/>
    </source>
</evidence>
<dbReference type="InterPro" id="IPR027387">
    <property type="entry name" value="Cytb/b6-like_sf"/>
</dbReference>
<reference evidence="13 14" key="1">
    <citation type="submission" date="2018-10" db="EMBL/GenBank/DDBJ databases">
        <title>Co-occurring genomic capacity for anaerobic methane metabolism and dissimilatory sulfite reduction discovered in the Korarchaeota.</title>
        <authorList>
            <person name="Mckay L.J."/>
            <person name="Dlakic M."/>
            <person name="Fields M.W."/>
            <person name="Delmont T.O."/>
            <person name="Eren A.M."/>
            <person name="Jay Z.J."/>
            <person name="Klingelsmith K.B."/>
            <person name="Rusch D.B."/>
            <person name="Inskeep W.P."/>
        </authorList>
    </citation>
    <scope>NUCLEOTIDE SEQUENCE [LARGE SCALE GENOMIC DNA]</scope>
    <source>
        <strain evidence="13 14">WS</strain>
    </source>
</reference>
<dbReference type="Gene3D" id="1.20.810.10">
    <property type="entry name" value="Cytochrome Bc1 Complex, Chain C"/>
    <property type="match status" value="1"/>
</dbReference>
<keyword evidence="8" id="KW-0408">Iron</keyword>
<feature type="transmembrane region" description="Helical" evidence="10">
    <location>
        <begin position="434"/>
        <end position="455"/>
    </location>
</feature>
<dbReference type="GO" id="GO:0046872">
    <property type="term" value="F:metal ion binding"/>
    <property type="evidence" value="ECO:0007669"/>
    <property type="project" value="UniProtKB-KW"/>
</dbReference>
<dbReference type="PANTHER" id="PTHR19271:SF16">
    <property type="entry name" value="CYTOCHROME B"/>
    <property type="match status" value="1"/>
</dbReference>
<keyword evidence="5" id="KW-0479">Metal-binding</keyword>
<gene>
    <name evidence="13" type="ORF">D9Q81_02870</name>
</gene>
<evidence type="ECO:0000256" key="9">
    <source>
        <dbReference type="ARBA" id="ARBA00023136"/>
    </source>
</evidence>
<feature type="transmembrane region" description="Helical" evidence="10">
    <location>
        <begin position="405"/>
        <end position="422"/>
    </location>
</feature>
<evidence type="ECO:0000313" key="14">
    <source>
        <dbReference type="Proteomes" id="UP000278149"/>
    </source>
</evidence>
<evidence type="ECO:0000256" key="8">
    <source>
        <dbReference type="ARBA" id="ARBA00023004"/>
    </source>
</evidence>
<proteinExistence type="predicted"/>
<dbReference type="AlphaFoldDB" id="A0A429G6Z7"/>
<dbReference type="InterPro" id="IPR036150">
    <property type="entry name" value="Cyt_b/b6_C_sf"/>
</dbReference>
<dbReference type="Pfam" id="PF13631">
    <property type="entry name" value="Cytochrom_B_N_2"/>
    <property type="match status" value="1"/>
</dbReference>
<comment type="subcellular location">
    <subcellularLocation>
        <location evidence="1">Membrane</location>
        <topology evidence="1">Multi-pass membrane protein</topology>
    </subcellularLocation>
</comment>
<keyword evidence="2" id="KW-0813">Transport</keyword>
<evidence type="ECO:0000259" key="11">
    <source>
        <dbReference type="PROSITE" id="PS51002"/>
    </source>
</evidence>
<dbReference type="InterPro" id="IPR016174">
    <property type="entry name" value="Di-haem_cyt_TM"/>
</dbReference>
<feature type="transmembrane region" description="Helical" evidence="10">
    <location>
        <begin position="126"/>
        <end position="146"/>
    </location>
</feature>